<gene>
    <name evidence="2" type="ORF">ACFPOB_15205</name>
</gene>
<protein>
    <submittedName>
        <fullName evidence="2">Uncharacterized protein</fullName>
    </submittedName>
</protein>
<dbReference type="EMBL" id="JBHSLW010000023">
    <property type="protein sequence ID" value="MFC5420905.1"/>
    <property type="molecule type" value="Genomic_DNA"/>
</dbReference>
<dbReference type="RefSeq" id="WP_377799263.1">
    <property type="nucleotide sequence ID" value="NZ_JBHSLW010000023.1"/>
</dbReference>
<name>A0ABW0IUE9_9HYPH</name>
<reference evidence="3" key="1">
    <citation type="journal article" date="2019" name="Int. J. Syst. Evol. Microbiol.">
        <title>The Global Catalogue of Microorganisms (GCM) 10K type strain sequencing project: providing services to taxonomists for standard genome sequencing and annotation.</title>
        <authorList>
            <consortium name="The Broad Institute Genomics Platform"/>
            <consortium name="The Broad Institute Genome Sequencing Center for Infectious Disease"/>
            <person name="Wu L."/>
            <person name="Ma J."/>
        </authorList>
    </citation>
    <scope>NUCLEOTIDE SEQUENCE [LARGE SCALE GENOMIC DNA]</scope>
    <source>
        <strain evidence="3">NCAIM B.01391</strain>
    </source>
</reference>
<feature type="compositionally biased region" description="Low complexity" evidence="1">
    <location>
        <begin position="18"/>
        <end position="28"/>
    </location>
</feature>
<keyword evidence="3" id="KW-1185">Reference proteome</keyword>
<accession>A0ABW0IUE9</accession>
<evidence type="ECO:0000313" key="2">
    <source>
        <dbReference type="EMBL" id="MFC5420905.1"/>
    </source>
</evidence>
<feature type="region of interest" description="Disordered" evidence="1">
    <location>
        <begin position="1"/>
        <end position="28"/>
    </location>
</feature>
<dbReference type="Proteomes" id="UP001596053">
    <property type="component" value="Unassembled WGS sequence"/>
</dbReference>
<proteinExistence type="predicted"/>
<comment type="caution">
    <text evidence="2">The sequence shown here is derived from an EMBL/GenBank/DDBJ whole genome shotgun (WGS) entry which is preliminary data.</text>
</comment>
<evidence type="ECO:0000256" key="1">
    <source>
        <dbReference type="SAM" id="MobiDB-lite"/>
    </source>
</evidence>
<evidence type="ECO:0000313" key="3">
    <source>
        <dbReference type="Proteomes" id="UP001596053"/>
    </source>
</evidence>
<organism evidence="2 3">
    <name type="scientific">Bosea eneae</name>
    <dbReference type="NCBI Taxonomy" id="151454"/>
    <lineage>
        <taxon>Bacteria</taxon>
        <taxon>Pseudomonadati</taxon>
        <taxon>Pseudomonadota</taxon>
        <taxon>Alphaproteobacteria</taxon>
        <taxon>Hyphomicrobiales</taxon>
        <taxon>Boseaceae</taxon>
        <taxon>Bosea</taxon>
    </lineage>
</organism>
<sequence>MSTGKRPGKPPSDRLAEARQAASAAQADVAAASRHRLAELMRQPAHARLEALNDAALEPAEREQLRRSLASLLARSGKSARTPKTPLVAKDFAFLLNWKMAVLVVMVAGTSVAAARSGGQRAIMTRATEVRGILSNGSVGWLPLARGQAVVVTSRDQREATIRVWQAREGYARAQVPLELMAAPPR</sequence>